<evidence type="ECO:0000313" key="3">
    <source>
        <dbReference type="Proteomes" id="UP001524944"/>
    </source>
</evidence>
<evidence type="ECO:0000259" key="1">
    <source>
        <dbReference type="Pfam" id="PF13518"/>
    </source>
</evidence>
<dbReference type="RefSeq" id="WP_157677513.1">
    <property type="nucleotide sequence ID" value="NZ_CP022121.1"/>
</dbReference>
<dbReference type="InterPro" id="IPR036388">
    <property type="entry name" value="WH-like_DNA-bd_sf"/>
</dbReference>
<dbReference type="Proteomes" id="UP001524944">
    <property type="component" value="Unassembled WGS sequence"/>
</dbReference>
<protein>
    <submittedName>
        <fullName evidence="2">Helix-turn-helix domain-containing protein</fullName>
    </submittedName>
</protein>
<reference evidence="2 3" key="1">
    <citation type="submission" date="2022-08" db="EMBL/GenBank/DDBJ databases">
        <title>Proteogenomics of the novel Dehalobacterium formicoaceticum strain EZ94 highlights a key role of methyltransferases during anaerobic dichloromethane degradation.</title>
        <authorList>
            <person name="Wasmund K."/>
        </authorList>
    </citation>
    <scope>NUCLEOTIDE SEQUENCE [LARGE SCALE GENOMIC DNA]</scope>
    <source>
        <strain evidence="2 3">EZ94</strain>
    </source>
</reference>
<dbReference type="Pfam" id="PF13518">
    <property type="entry name" value="HTH_28"/>
    <property type="match status" value="1"/>
</dbReference>
<name>A0ABT1Y9G3_9FIRM</name>
<organism evidence="2 3">
    <name type="scientific">Dehalobacterium formicoaceticum</name>
    <dbReference type="NCBI Taxonomy" id="51515"/>
    <lineage>
        <taxon>Bacteria</taxon>
        <taxon>Bacillati</taxon>
        <taxon>Bacillota</taxon>
        <taxon>Clostridia</taxon>
        <taxon>Eubacteriales</taxon>
        <taxon>Peptococcaceae</taxon>
        <taxon>Dehalobacterium</taxon>
    </lineage>
</organism>
<feature type="domain" description="Insertion element IS150 protein InsJ-like helix-turn-helix" evidence="1">
    <location>
        <begin position="7"/>
        <end position="47"/>
    </location>
</feature>
<dbReference type="InterPro" id="IPR009057">
    <property type="entry name" value="Homeodomain-like_sf"/>
</dbReference>
<gene>
    <name evidence="2" type="ORF">NVS47_14700</name>
</gene>
<dbReference type="InterPro" id="IPR055247">
    <property type="entry name" value="InsJ-like_HTH"/>
</dbReference>
<proteinExistence type="predicted"/>
<comment type="caution">
    <text evidence="2">The sequence shown here is derived from an EMBL/GenBank/DDBJ whole genome shotgun (WGS) entry which is preliminary data.</text>
</comment>
<keyword evidence="3" id="KW-1185">Reference proteome</keyword>
<dbReference type="SUPFAM" id="SSF46689">
    <property type="entry name" value="Homeodomain-like"/>
    <property type="match status" value="1"/>
</dbReference>
<sequence length="79" mass="8844">MITMNIKQQILMMHIHEGRSRREIAKITGINRDTVGKYIGQYGEGRQQLLASGSADIQSLIDSLTTAPSILWAFDPNEN</sequence>
<accession>A0ABT1Y9G3</accession>
<dbReference type="Gene3D" id="1.10.10.10">
    <property type="entry name" value="Winged helix-like DNA-binding domain superfamily/Winged helix DNA-binding domain"/>
    <property type="match status" value="1"/>
</dbReference>
<dbReference type="EMBL" id="JANPWE010000010">
    <property type="protein sequence ID" value="MCR6546745.1"/>
    <property type="molecule type" value="Genomic_DNA"/>
</dbReference>
<evidence type="ECO:0000313" key="2">
    <source>
        <dbReference type="EMBL" id="MCR6546745.1"/>
    </source>
</evidence>